<dbReference type="SUPFAM" id="SSF55826">
    <property type="entry name" value="YbaK/ProRS associated domain"/>
    <property type="match status" value="1"/>
</dbReference>
<evidence type="ECO:0000259" key="5">
    <source>
        <dbReference type="Pfam" id="PF04073"/>
    </source>
</evidence>
<evidence type="ECO:0000256" key="1">
    <source>
        <dbReference type="ARBA" id="ARBA00009798"/>
    </source>
</evidence>
<evidence type="ECO:0000256" key="2">
    <source>
        <dbReference type="ARBA" id="ARBA00022917"/>
    </source>
</evidence>
<comment type="similarity">
    <text evidence="1 4">Belongs to the prolyl-tRNA editing family. YbaK/EbsC subfamily.</text>
</comment>
<keyword evidence="3 4" id="KW-0456">Lyase</keyword>
<evidence type="ECO:0000313" key="6">
    <source>
        <dbReference type="EMBL" id="UUI69664.1"/>
    </source>
</evidence>
<evidence type="ECO:0000313" key="7">
    <source>
        <dbReference type="Proteomes" id="UP001315860"/>
    </source>
</evidence>
<dbReference type="Gene3D" id="3.90.960.10">
    <property type="entry name" value="YbaK/aminoacyl-tRNA synthetase-associated domain"/>
    <property type="match status" value="1"/>
</dbReference>
<dbReference type="InterPro" id="IPR007214">
    <property type="entry name" value="YbaK/aa-tRNA-synth-assoc-dom"/>
</dbReference>
<proteinExistence type="inferred from homology"/>
<dbReference type="InterPro" id="IPR004369">
    <property type="entry name" value="Prolyl-tRNA_editing_YbaK/EbsC"/>
</dbReference>
<dbReference type="PANTHER" id="PTHR30411:SF0">
    <property type="entry name" value="CYS-TRNA(PRO)_CYS-TRNA(CYS) DEACYLASE YBAK"/>
    <property type="match status" value="1"/>
</dbReference>
<protein>
    <recommendedName>
        <fullName evidence="4">Cys-tRNA(Pro)/Cys-tRNA(Cys) deacylase</fullName>
        <ecNumber evidence="4">4.2.-.-</ecNumber>
    </recommendedName>
</protein>
<dbReference type="EMBL" id="CP101990">
    <property type="protein sequence ID" value="UUI69664.1"/>
    <property type="molecule type" value="Genomic_DNA"/>
</dbReference>
<dbReference type="RefSeq" id="WP_232416860.1">
    <property type="nucleotide sequence ID" value="NZ_CP101990.1"/>
</dbReference>
<dbReference type="InterPro" id="IPR036754">
    <property type="entry name" value="YbaK/aa-tRNA-synt-asso_dom_sf"/>
</dbReference>
<keyword evidence="2 4" id="KW-0648">Protein biosynthesis</keyword>
<keyword evidence="7" id="KW-1185">Reference proteome</keyword>
<organism evidence="6 7">
    <name type="scientific">Aeromicrobium duanguangcaii</name>
    <dbReference type="NCBI Taxonomy" id="2968086"/>
    <lineage>
        <taxon>Bacteria</taxon>
        <taxon>Bacillati</taxon>
        <taxon>Actinomycetota</taxon>
        <taxon>Actinomycetes</taxon>
        <taxon>Propionibacteriales</taxon>
        <taxon>Nocardioidaceae</taxon>
        <taxon>Aeromicrobium</taxon>
    </lineage>
</organism>
<reference evidence="6 7" key="1">
    <citation type="submission" date="2022-07" db="EMBL/GenBank/DDBJ databases">
        <title>Novel species in genus Aeromicrobium.</title>
        <authorList>
            <person name="Ye L."/>
        </authorList>
    </citation>
    <scope>NUCLEOTIDE SEQUENCE [LARGE SCALE GENOMIC DNA]</scope>
    <source>
        <strain evidence="7">zg-Y50</strain>
    </source>
</reference>
<name>A0ABY5KGQ9_9ACTN</name>
<evidence type="ECO:0000256" key="3">
    <source>
        <dbReference type="ARBA" id="ARBA00023239"/>
    </source>
</evidence>
<dbReference type="PANTHER" id="PTHR30411">
    <property type="entry name" value="CYTOPLASMIC PROTEIN"/>
    <property type="match status" value="1"/>
</dbReference>
<feature type="domain" description="YbaK/aminoacyl-tRNA synthetase-associated" evidence="5">
    <location>
        <begin position="40"/>
        <end position="150"/>
    </location>
</feature>
<dbReference type="EC" id="4.2.-.-" evidence="4"/>
<dbReference type="NCBIfam" id="TIGR00011">
    <property type="entry name" value="YbaK_EbsC"/>
    <property type="match status" value="1"/>
</dbReference>
<dbReference type="PIRSF" id="PIRSF006181">
    <property type="entry name" value="EbsC_YbaK"/>
    <property type="match status" value="1"/>
</dbReference>
<accession>A0ABY5KGQ9</accession>
<dbReference type="CDD" id="cd00002">
    <property type="entry name" value="YbaK_deacylase"/>
    <property type="match status" value="1"/>
</dbReference>
<dbReference type="Pfam" id="PF04073">
    <property type="entry name" value="tRNA_edit"/>
    <property type="match status" value="1"/>
</dbReference>
<dbReference type="Proteomes" id="UP001315860">
    <property type="component" value="Chromosome"/>
</dbReference>
<sequence>MAKKNSGDATPALVALHRAGVPVTAHAYEHDPRTRSYGLEAADALNLEPARVFKTLMIDIDGTLAVAVVPVSGSLDLKRAAAALNGKRAQLADAAAAQRATGYVLGGISPFGQKKQHRTIVDTSALSHPTVFVSGGRRGLDLEVAPADLIAQTQAVTARIAR</sequence>
<evidence type="ECO:0000256" key="4">
    <source>
        <dbReference type="PIRNR" id="PIRNR006181"/>
    </source>
</evidence>
<gene>
    <name evidence="6" type="primary">ybaK</name>
    <name evidence="6" type="ORF">NP095_06105</name>
</gene>